<evidence type="ECO:0000256" key="1">
    <source>
        <dbReference type="SAM" id="MobiDB-lite"/>
    </source>
</evidence>
<comment type="caution">
    <text evidence="2">The sequence shown here is derived from an EMBL/GenBank/DDBJ whole genome shotgun (WGS) entry which is preliminary data.</text>
</comment>
<protein>
    <recommendedName>
        <fullName evidence="4">DUF5330 domain-containing protein</fullName>
    </recommendedName>
</protein>
<keyword evidence="3" id="KW-1185">Reference proteome</keyword>
<reference evidence="2" key="1">
    <citation type="submission" date="2022-05" db="EMBL/GenBank/DDBJ databases">
        <authorList>
            <person name="Jo J.-H."/>
            <person name="Im W.-T."/>
        </authorList>
    </citation>
    <scope>NUCLEOTIDE SEQUENCE</scope>
    <source>
        <strain evidence="2">RG327</strain>
    </source>
</reference>
<feature type="compositionally biased region" description="Low complexity" evidence="1">
    <location>
        <begin position="107"/>
        <end position="116"/>
    </location>
</feature>
<accession>A0ABT0REJ2</accession>
<dbReference type="Proteomes" id="UP001165343">
    <property type="component" value="Unassembled WGS sequence"/>
</dbReference>
<sequence length="126" mass="12710">MIGLVVSMLIAGAGGGADLRHDFVQCLKTAAAQAKAQKIGTDGFQAFAQTTCAASEAPFKASLVSANVSHGMSKRESAADAAAQVSDYYSQWDGNYAADAPVAAPAAAPTQNAAVAKSDTPPPKPQ</sequence>
<organism evidence="2 3">
    <name type="scientific">Sphingomonas anseongensis</name>
    <dbReference type="NCBI Taxonomy" id="2908207"/>
    <lineage>
        <taxon>Bacteria</taxon>
        <taxon>Pseudomonadati</taxon>
        <taxon>Pseudomonadota</taxon>
        <taxon>Alphaproteobacteria</taxon>
        <taxon>Sphingomonadales</taxon>
        <taxon>Sphingomonadaceae</taxon>
        <taxon>Sphingomonas</taxon>
    </lineage>
</organism>
<evidence type="ECO:0008006" key="4">
    <source>
        <dbReference type="Google" id="ProtNLM"/>
    </source>
</evidence>
<name>A0ABT0REJ2_9SPHN</name>
<feature type="region of interest" description="Disordered" evidence="1">
    <location>
        <begin position="107"/>
        <end position="126"/>
    </location>
</feature>
<evidence type="ECO:0000313" key="2">
    <source>
        <dbReference type="EMBL" id="MCL6678666.1"/>
    </source>
</evidence>
<evidence type="ECO:0000313" key="3">
    <source>
        <dbReference type="Proteomes" id="UP001165343"/>
    </source>
</evidence>
<proteinExistence type="predicted"/>
<dbReference type="EMBL" id="JAMGBC010000001">
    <property type="protein sequence ID" value="MCL6678666.1"/>
    <property type="molecule type" value="Genomic_DNA"/>
</dbReference>
<dbReference type="RefSeq" id="WP_249867607.1">
    <property type="nucleotide sequence ID" value="NZ_JAMGBC010000001.1"/>
</dbReference>
<gene>
    <name evidence="2" type="ORF">LZ519_04945</name>
</gene>